<accession>A0ABT1GCX9</accession>
<organism evidence="2 3">
    <name type="scientific">Natronospira proteinivora</name>
    <dbReference type="NCBI Taxonomy" id="1807133"/>
    <lineage>
        <taxon>Bacteria</taxon>
        <taxon>Pseudomonadati</taxon>
        <taxon>Pseudomonadota</taxon>
        <taxon>Gammaproteobacteria</taxon>
        <taxon>Natronospirales</taxon>
        <taxon>Natronospiraceae</taxon>
        <taxon>Natronospira</taxon>
    </lineage>
</organism>
<keyword evidence="3" id="KW-1185">Reference proteome</keyword>
<dbReference type="SMART" id="SM00829">
    <property type="entry name" value="PKS_ER"/>
    <property type="match status" value="1"/>
</dbReference>
<evidence type="ECO:0000313" key="3">
    <source>
        <dbReference type="Proteomes" id="UP001523550"/>
    </source>
</evidence>
<evidence type="ECO:0000313" key="2">
    <source>
        <dbReference type="EMBL" id="MCP1728223.1"/>
    </source>
</evidence>
<dbReference type="InterPro" id="IPR014188">
    <property type="entry name" value="Acrylyl-CoA_reductase_AcuI"/>
</dbReference>
<dbReference type="Proteomes" id="UP001523550">
    <property type="component" value="Unassembled WGS sequence"/>
</dbReference>
<reference evidence="2 3" key="1">
    <citation type="submission" date="2022-03" db="EMBL/GenBank/DDBJ databases">
        <title>Genomic Encyclopedia of Type Strains, Phase III (KMG-III): the genomes of soil and plant-associated and newly described type strains.</title>
        <authorList>
            <person name="Whitman W."/>
        </authorList>
    </citation>
    <scope>NUCLEOTIDE SEQUENCE [LARGE SCALE GENOMIC DNA]</scope>
    <source>
        <strain evidence="2 3">BSker1</strain>
    </source>
</reference>
<gene>
    <name evidence="2" type="ORF">J2T60_002223</name>
</gene>
<proteinExistence type="predicted"/>
<dbReference type="Pfam" id="PF08240">
    <property type="entry name" value="ADH_N"/>
    <property type="match status" value="1"/>
</dbReference>
<evidence type="ECO:0000259" key="1">
    <source>
        <dbReference type="SMART" id="SM00829"/>
    </source>
</evidence>
<sequence>MSDSFRAYRIHDRDGDISAGFETLTLADLHEGEVVIGAEYSSVNFKDALAATGKGKILRTSPCNGGIDVAGTVESSQDDRFSPGQKVLVTGCGLGEAHDGGYAEKVRVPADWIVPVPEGMNARQAMAIGTAGFTAALAIHRMEHNGQAPDQGKVLVTGATGGVGSFAINMLAGLGYEVSALTGKASEADYLKELGASEVLLRDETDFGKRPMEKSQWAGAVDNVGGEALTWLTRTVSWWGNIASIGNAASPKLETTVFPFILRGINLLGINSMATPMPLRHQVWDRIGSDLKPSKLDLITSQEVAFDELPPVFEQMIEGKIRGRTVVRIA</sequence>
<dbReference type="SUPFAM" id="SSF51735">
    <property type="entry name" value="NAD(P)-binding Rossmann-fold domains"/>
    <property type="match status" value="1"/>
</dbReference>
<name>A0ABT1GCX9_9GAMM</name>
<dbReference type="Gene3D" id="3.90.180.10">
    <property type="entry name" value="Medium-chain alcohol dehydrogenases, catalytic domain"/>
    <property type="match status" value="1"/>
</dbReference>
<keyword evidence="2" id="KW-0560">Oxidoreductase</keyword>
<dbReference type="InterPro" id="IPR036291">
    <property type="entry name" value="NAD(P)-bd_dom_sf"/>
</dbReference>
<dbReference type="PANTHER" id="PTHR43677">
    <property type="entry name" value="SHORT-CHAIN DEHYDROGENASE/REDUCTASE"/>
    <property type="match status" value="1"/>
</dbReference>
<dbReference type="InterPro" id="IPR013154">
    <property type="entry name" value="ADH-like_N"/>
</dbReference>
<dbReference type="GO" id="GO:0003960">
    <property type="term" value="F:quinone reductase (NADPH) activity"/>
    <property type="evidence" value="ECO:0007669"/>
    <property type="project" value="UniProtKB-EC"/>
</dbReference>
<dbReference type="InterPro" id="IPR020843">
    <property type="entry name" value="ER"/>
</dbReference>
<dbReference type="SUPFAM" id="SSF50129">
    <property type="entry name" value="GroES-like"/>
    <property type="match status" value="1"/>
</dbReference>
<dbReference type="CDD" id="cd05280">
    <property type="entry name" value="MDR_yhdh_yhfp"/>
    <property type="match status" value="1"/>
</dbReference>
<dbReference type="PANTHER" id="PTHR43677:SF1">
    <property type="entry name" value="ACRYLYL-COA REDUCTASE ACUI-RELATED"/>
    <property type="match status" value="1"/>
</dbReference>
<dbReference type="EC" id="1.6.5.5" evidence="2"/>
<dbReference type="Pfam" id="PF00107">
    <property type="entry name" value="ADH_zinc_N"/>
    <property type="match status" value="1"/>
</dbReference>
<dbReference type="NCBIfam" id="TIGR02823">
    <property type="entry name" value="oxido_YhdH"/>
    <property type="match status" value="1"/>
</dbReference>
<dbReference type="InterPro" id="IPR051397">
    <property type="entry name" value="Zn-ADH-like_protein"/>
</dbReference>
<dbReference type="InterPro" id="IPR013149">
    <property type="entry name" value="ADH-like_C"/>
</dbReference>
<dbReference type="EMBL" id="JALJYF010000002">
    <property type="protein sequence ID" value="MCP1728223.1"/>
    <property type="molecule type" value="Genomic_DNA"/>
</dbReference>
<feature type="domain" description="Enoyl reductase (ER)" evidence="1">
    <location>
        <begin position="19"/>
        <end position="327"/>
    </location>
</feature>
<comment type="caution">
    <text evidence="2">The sequence shown here is derived from an EMBL/GenBank/DDBJ whole genome shotgun (WGS) entry which is preliminary data.</text>
</comment>
<dbReference type="Gene3D" id="3.40.50.720">
    <property type="entry name" value="NAD(P)-binding Rossmann-like Domain"/>
    <property type="match status" value="1"/>
</dbReference>
<dbReference type="InterPro" id="IPR011032">
    <property type="entry name" value="GroES-like_sf"/>
</dbReference>
<dbReference type="RefSeq" id="WP_253449942.1">
    <property type="nucleotide sequence ID" value="NZ_JALJYF010000002.1"/>
</dbReference>
<protein>
    <submittedName>
        <fullName evidence="2">NADPH2:quinone reductase</fullName>
        <ecNumber evidence="2">1.6.5.5</ecNumber>
    </submittedName>
</protein>